<dbReference type="EMBL" id="JAODUO010000717">
    <property type="protein sequence ID" value="KAK2175639.1"/>
    <property type="molecule type" value="Genomic_DNA"/>
</dbReference>
<dbReference type="PANTHER" id="PTHR22443:SF18">
    <property type="entry name" value="NON-SPECIFIC LETHAL 1, ISOFORM M"/>
    <property type="match status" value="1"/>
</dbReference>
<keyword evidence="4" id="KW-1185">Reference proteome</keyword>
<evidence type="ECO:0000256" key="1">
    <source>
        <dbReference type="SAM" id="MobiDB-lite"/>
    </source>
</evidence>
<dbReference type="SMART" id="SM01300">
    <property type="entry name" value="PEHE"/>
    <property type="match status" value="1"/>
</dbReference>
<protein>
    <recommendedName>
        <fullName evidence="2">PEHE domain-containing protein</fullName>
    </recommendedName>
</protein>
<dbReference type="InterPro" id="IPR026180">
    <property type="entry name" value="NSL1"/>
</dbReference>
<name>A0AAD9KQ60_RIDPI</name>
<feature type="compositionally biased region" description="Polar residues" evidence="1">
    <location>
        <begin position="477"/>
        <end position="488"/>
    </location>
</feature>
<dbReference type="InterPro" id="IPR029332">
    <property type="entry name" value="PEHE_dom"/>
</dbReference>
<dbReference type="Gene3D" id="6.10.250.3170">
    <property type="match status" value="1"/>
</dbReference>
<feature type="compositionally biased region" description="Basic and acidic residues" evidence="1">
    <location>
        <begin position="259"/>
        <end position="278"/>
    </location>
</feature>
<feature type="compositionally biased region" description="Polar residues" evidence="1">
    <location>
        <begin position="281"/>
        <end position="306"/>
    </location>
</feature>
<evidence type="ECO:0000313" key="4">
    <source>
        <dbReference type="Proteomes" id="UP001209878"/>
    </source>
</evidence>
<feature type="region of interest" description="Disordered" evidence="1">
    <location>
        <begin position="592"/>
        <end position="655"/>
    </location>
</feature>
<feature type="region of interest" description="Disordered" evidence="1">
    <location>
        <begin position="375"/>
        <end position="407"/>
    </location>
</feature>
<feature type="non-terminal residue" evidence="3">
    <location>
        <position position="1"/>
    </location>
</feature>
<dbReference type="GO" id="GO:0044545">
    <property type="term" value="C:NSL complex"/>
    <property type="evidence" value="ECO:0007669"/>
    <property type="project" value="TreeGrafter"/>
</dbReference>
<dbReference type="AlphaFoldDB" id="A0AAD9KQ60"/>
<organism evidence="3 4">
    <name type="scientific">Ridgeia piscesae</name>
    <name type="common">Tubeworm</name>
    <dbReference type="NCBI Taxonomy" id="27915"/>
    <lineage>
        <taxon>Eukaryota</taxon>
        <taxon>Metazoa</taxon>
        <taxon>Spiralia</taxon>
        <taxon>Lophotrochozoa</taxon>
        <taxon>Annelida</taxon>
        <taxon>Polychaeta</taxon>
        <taxon>Sedentaria</taxon>
        <taxon>Canalipalpata</taxon>
        <taxon>Sabellida</taxon>
        <taxon>Siboglinidae</taxon>
        <taxon>Ridgeia</taxon>
    </lineage>
</organism>
<feature type="compositionally biased region" description="Low complexity" evidence="1">
    <location>
        <begin position="623"/>
        <end position="636"/>
    </location>
</feature>
<dbReference type="PANTHER" id="PTHR22443">
    <property type="entry name" value="NON-SPECIFIC LETHAL 1, ISOFORM M"/>
    <property type="match status" value="1"/>
</dbReference>
<gene>
    <name evidence="3" type="ORF">NP493_717g00018</name>
</gene>
<reference evidence="3" key="1">
    <citation type="journal article" date="2023" name="Mol. Biol. Evol.">
        <title>Third-Generation Sequencing Reveals the Adaptive Role of the Epigenome in Three Deep-Sea Polychaetes.</title>
        <authorList>
            <person name="Perez M."/>
            <person name="Aroh O."/>
            <person name="Sun Y."/>
            <person name="Lan Y."/>
            <person name="Juniper S.K."/>
            <person name="Young C.R."/>
            <person name="Angers B."/>
            <person name="Qian P.Y."/>
        </authorList>
    </citation>
    <scope>NUCLEOTIDE SEQUENCE</scope>
    <source>
        <strain evidence="3">R07B-5</strain>
    </source>
</reference>
<proteinExistence type="predicted"/>
<evidence type="ECO:0000313" key="3">
    <source>
        <dbReference type="EMBL" id="KAK2175639.1"/>
    </source>
</evidence>
<accession>A0AAD9KQ60</accession>
<feature type="domain" description="PEHE" evidence="2">
    <location>
        <begin position="192"/>
        <end position="528"/>
    </location>
</feature>
<evidence type="ECO:0000259" key="2">
    <source>
        <dbReference type="SMART" id="SM01300"/>
    </source>
</evidence>
<dbReference type="GO" id="GO:0035035">
    <property type="term" value="F:histone acetyltransferase binding"/>
    <property type="evidence" value="ECO:0007669"/>
    <property type="project" value="TreeGrafter"/>
</dbReference>
<dbReference type="Proteomes" id="UP001209878">
    <property type="component" value="Unassembled WGS sequence"/>
</dbReference>
<comment type="caution">
    <text evidence="3">The sequence shown here is derived from an EMBL/GenBank/DDBJ whole genome shotgun (WGS) entry which is preliminary data.</text>
</comment>
<feature type="compositionally biased region" description="Polar residues" evidence="1">
    <location>
        <begin position="375"/>
        <end position="384"/>
    </location>
</feature>
<sequence length="668" mass="72564">CLSEIPLSLHFESLLRTGDWQAKTQQHKSPQKPTRLLNVNRKRQKLAKEHIRKYNRRLPKSTSAIVLSSAKIRCKYEQKQLVRGHSSLPSTPTSSSPAKKRLCRTDIKLKKHALRKRGRFGLSCSRLLHASLSSHLGGSGDASSPLGFHTKAELREAQRKRRGESAFDINNIVIPYSIAAATRVEKLQYKEIITPKWREITTYEPLEKPDEPLLDETPNSAVSVDVKEAKMHSDVTVTPGDITNTAVDISKNLGDVTKPSDDISKTLDDVSKTPDDIAKTPSDTPIKSSAEVTSHDTGLTKASTQATDVDAVTPPIDTPTDVTAVVKTLPVKPSVTMAAVQNDVTMQPPGVTIAALKQEHEEIKPESVVSQLDVTSDGTKSGVTKSVVASDDTASATSGKSDGAVGLGHFEPITMVKVTDGMEGNTSEDELTNVEDLSDEVFAARHLRCEIREKKHFVSFLKSQRSRRSCRTESSSTVASDPASPSDSTHFESLGSPGLLVPPATPTLPSDDTEEGRQRSGSTSSLKHDDFVVKRSASVSKGLSGLVHGGRGRSASIHADMHMVFEEERYVAPWPLRSFPLDDSEFELLSRERPPTPDVLDAPGPSFVTTEINYDNPVPPDGSTPTSPIGSSSNSSLADDDPNDPEWTCSTQQKSVPKLSLVLKLTKR</sequence>
<feature type="region of interest" description="Disordered" evidence="1">
    <location>
        <begin position="259"/>
        <end position="315"/>
    </location>
</feature>
<feature type="region of interest" description="Disordered" evidence="1">
    <location>
        <begin position="462"/>
        <end position="529"/>
    </location>
</feature>